<sequence>MTVWCKTAEPFANDHPCLAGHFPGNPIVPGTLILDRVIELLEHHLTEFSINEIITAKFMQPLLPEQGFKLRAEVKPGQISFECVVDDQTITAGKLAYIESGSNL</sequence>
<gene>
    <name evidence="2" type="ORF">A3196_11160</name>
</gene>
<evidence type="ECO:0000313" key="2">
    <source>
        <dbReference type="EMBL" id="ODB97267.1"/>
    </source>
</evidence>
<dbReference type="SUPFAM" id="SSF54637">
    <property type="entry name" value="Thioesterase/thiol ester dehydrase-isomerase"/>
    <property type="match status" value="1"/>
</dbReference>
<dbReference type="Proteomes" id="UP000094849">
    <property type="component" value="Unassembled WGS sequence"/>
</dbReference>
<dbReference type="AlphaFoldDB" id="A0A1E2UR93"/>
<dbReference type="STRING" id="1818881.A3196_11160"/>
<accession>A0A1E2UR93</accession>
<comment type="caution">
    <text evidence="2">The sequence shown here is derived from an EMBL/GenBank/DDBJ whole genome shotgun (WGS) entry which is preliminary data.</text>
</comment>
<dbReference type="EMBL" id="LVJZ01000003">
    <property type="protein sequence ID" value="ODB97267.1"/>
    <property type="molecule type" value="Genomic_DNA"/>
</dbReference>
<name>A0A1E2UR93_9GAMM</name>
<dbReference type="Pfam" id="PF22818">
    <property type="entry name" value="ApeI-like"/>
    <property type="match status" value="1"/>
</dbReference>
<dbReference type="InterPro" id="IPR054545">
    <property type="entry name" value="ApeI-like"/>
</dbReference>
<organism evidence="2 3">
    <name type="scientific">Candidatus Thiodiazotropha endoloripes</name>
    <dbReference type="NCBI Taxonomy" id="1818881"/>
    <lineage>
        <taxon>Bacteria</taxon>
        <taxon>Pseudomonadati</taxon>
        <taxon>Pseudomonadota</taxon>
        <taxon>Gammaproteobacteria</taxon>
        <taxon>Chromatiales</taxon>
        <taxon>Sedimenticolaceae</taxon>
        <taxon>Candidatus Thiodiazotropha</taxon>
    </lineage>
</organism>
<reference evidence="2 3" key="1">
    <citation type="submission" date="2016-03" db="EMBL/GenBank/DDBJ databases">
        <title>Chemosynthetic sulphur-oxidizing symbionts of marine invertebrate animals are capable of nitrogen fixation.</title>
        <authorList>
            <person name="Petersen J.M."/>
            <person name="Kemper A."/>
            <person name="Gruber-Vodicka H."/>
            <person name="Cardini U."/>
            <person name="Geest Mvander."/>
            <person name="Kleiner M."/>
            <person name="Bulgheresi S."/>
            <person name="Fussmann M."/>
            <person name="Herbold C."/>
            <person name="Seah B.K.B."/>
            <person name="Antony C.Paul."/>
            <person name="Liu D."/>
            <person name="Belitz A."/>
            <person name="Weber M."/>
        </authorList>
    </citation>
    <scope>NUCLEOTIDE SEQUENCE [LARGE SCALE GENOMIC DNA]</scope>
    <source>
        <strain evidence="2">G_D</strain>
    </source>
</reference>
<dbReference type="InterPro" id="IPR029069">
    <property type="entry name" value="HotDog_dom_sf"/>
</dbReference>
<proteinExistence type="predicted"/>
<protein>
    <recommendedName>
        <fullName evidence="1">ApeI dehydratase-like domain-containing protein</fullName>
    </recommendedName>
</protein>
<evidence type="ECO:0000313" key="3">
    <source>
        <dbReference type="Proteomes" id="UP000094849"/>
    </source>
</evidence>
<evidence type="ECO:0000259" key="1">
    <source>
        <dbReference type="Pfam" id="PF22818"/>
    </source>
</evidence>
<dbReference type="Gene3D" id="3.10.129.10">
    <property type="entry name" value="Hotdog Thioesterase"/>
    <property type="match status" value="1"/>
</dbReference>
<dbReference type="GO" id="GO:0016829">
    <property type="term" value="F:lyase activity"/>
    <property type="evidence" value="ECO:0007669"/>
    <property type="project" value="UniProtKB-KW"/>
</dbReference>
<feature type="domain" description="ApeI dehydratase-like" evidence="1">
    <location>
        <begin position="12"/>
        <end position="92"/>
    </location>
</feature>
<keyword evidence="3" id="KW-1185">Reference proteome</keyword>